<evidence type="ECO:0000256" key="4">
    <source>
        <dbReference type="ARBA" id="ARBA00022840"/>
    </source>
</evidence>
<evidence type="ECO:0000256" key="3">
    <source>
        <dbReference type="ARBA" id="ARBA00022777"/>
    </source>
</evidence>
<dbReference type="EMBL" id="MU150249">
    <property type="protein sequence ID" value="KAF9465099.1"/>
    <property type="molecule type" value="Genomic_DNA"/>
</dbReference>
<protein>
    <submittedName>
        <fullName evidence="6">Kinase-like domain-containing protein</fullName>
    </submittedName>
</protein>
<dbReference type="GO" id="GO:0004674">
    <property type="term" value="F:protein serine/threonine kinase activity"/>
    <property type="evidence" value="ECO:0007669"/>
    <property type="project" value="TreeGrafter"/>
</dbReference>
<dbReference type="InterPro" id="IPR011009">
    <property type="entry name" value="Kinase-like_dom_sf"/>
</dbReference>
<dbReference type="OrthoDB" id="5966500at2759"/>
<dbReference type="AlphaFoldDB" id="A0A9P6CLP2"/>
<evidence type="ECO:0000259" key="5">
    <source>
        <dbReference type="PROSITE" id="PS50011"/>
    </source>
</evidence>
<dbReference type="PANTHER" id="PTHR44329">
    <property type="entry name" value="SERINE/THREONINE-PROTEIN KINASE TNNI3K-RELATED"/>
    <property type="match status" value="1"/>
</dbReference>
<keyword evidence="1" id="KW-0808">Transferase</keyword>
<gene>
    <name evidence="6" type="ORF">BDZ94DRAFT_1254487</name>
</gene>
<name>A0A9P6CLP2_9AGAR</name>
<keyword evidence="7" id="KW-1185">Reference proteome</keyword>
<accession>A0A9P6CLP2</accession>
<evidence type="ECO:0000256" key="1">
    <source>
        <dbReference type="ARBA" id="ARBA00022679"/>
    </source>
</evidence>
<dbReference type="Pfam" id="PF00069">
    <property type="entry name" value="Pkinase"/>
    <property type="match status" value="1"/>
</dbReference>
<organism evidence="6 7">
    <name type="scientific">Collybia nuda</name>
    <dbReference type="NCBI Taxonomy" id="64659"/>
    <lineage>
        <taxon>Eukaryota</taxon>
        <taxon>Fungi</taxon>
        <taxon>Dikarya</taxon>
        <taxon>Basidiomycota</taxon>
        <taxon>Agaricomycotina</taxon>
        <taxon>Agaricomycetes</taxon>
        <taxon>Agaricomycetidae</taxon>
        <taxon>Agaricales</taxon>
        <taxon>Tricholomatineae</taxon>
        <taxon>Clitocybaceae</taxon>
        <taxon>Collybia</taxon>
    </lineage>
</organism>
<evidence type="ECO:0000313" key="6">
    <source>
        <dbReference type="EMBL" id="KAF9465099.1"/>
    </source>
</evidence>
<keyword evidence="3 6" id="KW-0418">Kinase</keyword>
<dbReference type="Gene3D" id="1.10.510.10">
    <property type="entry name" value="Transferase(Phosphotransferase) domain 1"/>
    <property type="match status" value="1"/>
</dbReference>
<evidence type="ECO:0000313" key="7">
    <source>
        <dbReference type="Proteomes" id="UP000807353"/>
    </source>
</evidence>
<dbReference type="InterPro" id="IPR000719">
    <property type="entry name" value="Prot_kinase_dom"/>
</dbReference>
<sequence length="306" mass="33714">MTTSPHDNIERQVRIRLAGFTGDVPLCHEGAYSYVARLPTELAASVEAPSFQDQRIRVFRSRISQEATDDILRTLVAQYRANPVAYHHPNITLSVPGPLHEGISGPMRPTTALLSPWFTSEDILAYVQNGSVYSKIKLAVQLAKAVEHLHNHNVVHGNIYPGNVFVTDQGKATLADACIFTLARLLYPDLTGSLVESSMYQAPEFLWPGTDAFVPPTTAMDVYALASTIFAILTESPPFQNVPSIRTVEQAVAKIYKVGHLCLPRPASGFCDELWACLQSCWSKIPGDRPSIGEIVTALEYIELYC</sequence>
<dbReference type="PANTHER" id="PTHR44329:SF288">
    <property type="entry name" value="MITOGEN-ACTIVATED PROTEIN KINASE KINASE KINASE 20"/>
    <property type="match status" value="1"/>
</dbReference>
<keyword evidence="4" id="KW-0067">ATP-binding</keyword>
<dbReference type="Proteomes" id="UP000807353">
    <property type="component" value="Unassembled WGS sequence"/>
</dbReference>
<comment type="caution">
    <text evidence="6">The sequence shown here is derived from an EMBL/GenBank/DDBJ whole genome shotgun (WGS) entry which is preliminary data.</text>
</comment>
<dbReference type="GO" id="GO:0005524">
    <property type="term" value="F:ATP binding"/>
    <property type="evidence" value="ECO:0007669"/>
    <property type="project" value="UniProtKB-KW"/>
</dbReference>
<proteinExistence type="predicted"/>
<evidence type="ECO:0000256" key="2">
    <source>
        <dbReference type="ARBA" id="ARBA00022741"/>
    </source>
</evidence>
<dbReference type="InterPro" id="IPR051681">
    <property type="entry name" value="Ser/Thr_Kinases-Pseudokinases"/>
</dbReference>
<keyword evidence="2" id="KW-0547">Nucleotide-binding</keyword>
<feature type="domain" description="Protein kinase" evidence="5">
    <location>
        <begin position="10"/>
        <end position="302"/>
    </location>
</feature>
<reference evidence="6" key="1">
    <citation type="submission" date="2020-11" db="EMBL/GenBank/DDBJ databases">
        <authorList>
            <consortium name="DOE Joint Genome Institute"/>
            <person name="Ahrendt S."/>
            <person name="Riley R."/>
            <person name="Andreopoulos W."/>
            <person name="Labutti K."/>
            <person name="Pangilinan J."/>
            <person name="Ruiz-Duenas F.J."/>
            <person name="Barrasa J.M."/>
            <person name="Sanchez-Garcia M."/>
            <person name="Camarero S."/>
            <person name="Miyauchi S."/>
            <person name="Serrano A."/>
            <person name="Linde D."/>
            <person name="Babiker R."/>
            <person name="Drula E."/>
            <person name="Ayuso-Fernandez I."/>
            <person name="Pacheco R."/>
            <person name="Padilla G."/>
            <person name="Ferreira P."/>
            <person name="Barriuso J."/>
            <person name="Kellner H."/>
            <person name="Castanera R."/>
            <person name="Alfaro M."/>
            <person name="Ramirez L."/>
            <person name="Pisabarro A.G."/>
            <person name="Kuo A."/>
            <person name="Tritt A."/>
            <person name="Lipzen A."/>
            <person name="He G."/>
            <person name="Yan M."/>
            <person name="Ng V."/>
            <person name="Cullen D."/>
            <person name="Martin F."/>
            <person name="Rosso M.-N."/>
            <person name="Henrissat B."/>
            <person name="Hibbett D."/>
            <person name="Martinez A.T."/>
            <person name="Grigoriev I.V."/>
        </authorList>
    </citation>
    <scope>NUCLEOTIDE SEQUENCE</scope>
    <source>
        <strain evidence="6">CBS 247.69</strain>
    </source>
</reference>
<dbReference type="SUPFAM" id="SSF56112">
    <property type="entry name" value="Protein kinase-like (PK-like)"/>
    <property type="match status" value="1"/>
</dbReference>
<dbReference type="PROSITE" id="PS50011">
    <property type="entry name" value="PROTEIN_KINASE_DOM"/>
    <property type="match status" value="1"/>
</dbReference>